<evidence type="ECO:0000256" key="1">
    <source>
        <dbReference type="ARBA" id="ARBA00006328"/>
    </source>
</evidence>
<dbReference type="Pfam" id="PF05368">
    <property type="entry name" value="NmrA"/>
    <property type="match status" value="1"/>
</dbReference>
<protein>
    <submittedName>
        <fullName evidence="4">NmrA/HSCARG family protein</fullName>
    </submittedName>
</protein>
<proteinExistence type="inferred from homology"/>
<dbReference type="Gene3D" id="3.90.25.10">
    <property type="entry name" value="UDP-galactose 4-epimerase, domain 1"/>
    <property type="match status" value="1"/>
</dbReference>
<dbReference type="InterPro" id="IPR036291">
    <property type="entry name" value="NAD(P)-bd_dom_sf"/>
</dbReference>
<gene>
    <name evidence="4" type="ORF">HWI92_05015</name>
</gene>
<evidence type="ECO:0000259" key="3">
    <source>
        <dbReference type="Pfam" id="PF05368"/>
    </source>
</evidence>
<reference evidence="4 5" key="1">
    <citation type="submission" date="2020-06" db="EMBL/GenBank/DDBJ databases">
        <title>Dyadobacter sandarakinus sp. nov., isolated from the soil of the Arctic Yellow River Station.</title>
        <authorList>
            <person name="Zhang Y."/>
            <person name="Peng F."/>
        </authorList>
    </citation>
    <scope>NUCLEOTIDE SEQUENCE [LARGE SCALE GENOMIC DNA]</scope>
    <source>
        <strain evidence="4 5">Q3-56</strain>
    </source>
</reference>
<evidence type="ECO:0000313" key="4">
    <source>
        <dbReference type="EMBL" id="QRR00310.1"/>
    </source>
</evidence>
<feature type="domain" description="NmrA-like" evidence="3">
    <location>
        <begin position="4"/>
        <end position="281"/>
    </location>
</feature>
<dbReference type="PANTHER" id="PTHR42748">
    <property type="entry name" value="NITROGEN METABOLITE REPRESSION PROTEIN NMRA FAMILY MEMBER"/>
    <property type="match status" value="1"/>
</dbReference>
<dbReference type="Gene3D" id="3.40.50.720">
    <property type="entry name" value="NAD(P)-binding Rossmann-like Domain"/>
    <property type="match status" value="1"/>
</dbReference>
<dbReference type="InterPro" id="IPR008030">
    <property type="entry name" value="NmrA-like"/>
</dbReference>
<sequence length="314" mass="34496">MNSKKTIAVFGATGGQGGGLAHAILDDPERTFSVRAVTRHPDSEAARVLAMKGAEVVFGDLNEPESVRQVLRGAYAAYFVTFFWEHFSPEKELMQAKTMAQEAAAAGLEHAIWSTLEDTRALIRPQDPNFPTLMGRYKVPHFDAKGEANRFFTEAGVPVTFLLTSFYWDNFVNLGMGPKRDAAGKWALTLPLGNRRLAGIAAEDIGRCAYGVFKAGQAMIGQTVGIAGEHLTGAEMAQMYSDVIGEDVTYNDIPCDVYRSLGFPGSDDLANMFRFYQDYEVPFCAARNVDRTRMLNPALRSFAAWLAENAAVLR</sequence>
<dbReference type="Proteomes" id="UP000612680">
    <property type="component" value="Chromosome"/>
</dbReference>
<evidence type="ECO:0000256" key="2">
    <source>
        <dbReference type="ARBA" id="ARBA00022857"/>
    </source>
</evidence>
<dbReference type="SUPFAM" id="SSF51735">
    <property type="entry name" value="NAD(P)-binding Rossmann-fold domains"/>
    <property type="match status" value="1"/>
</dbReference>
<keyword evidence="5" id="KW-1185">Reference proteome</keyword>
<dbReference type="RefSeq" id="WP_204661239.1">
    <property type="nucleotide sequence ID" value="NZ_CP056775.1"/>
</dbReference>
<dbReference type="PANTHER" id="PTHR42748:SF7">
    <property type="entry name" value="NMRA LIKE REDOX SENSOR 1-RELATED"/>
    <property type="match status" value="1"/>
</dbReference>
<organism evidence="4 5">
    <name type="scientific">Dyadobacter sandarakinus</name>
    <dbReference type="NCBI Taxonomy" id="2747268"/>
    <lineage>
        <taxon>Bacteria</taxon>
        <taxon>Pseudomonadati</taxon>
        <taxon>Bacteroidota</taxon>
        <taxon>Cytophagia</taxon>
        <taxon>Cytophagales</taxon>
        <taxon>Spirosomataceae</taxon>
        <taxon>Dyadobacter</taxon>
    </lineage>
</organism>
<dbReference type="InterPro" id="IPR051164">
    <property type="entry name" value="NmrA-like_oxidored"/>
</dbReference>
<dbReference type="EMBL" id="CP056775">
    <property type="protein sequence ID" value="QRR00310.1"/>
    <property type="molecule type" value="Genomic_DNA"/>
</dbReference>
<evidence type="ECO:0000313" key="5">
    <source>
        <dbReference type="Proteomes" id="UP000612680"/>
    </source>
</evidence>
<comment type="similarity">
    <text evidence="1">Belongs to the NmrA-type oxidoreductase family.</text>
</comment>
<dbReference type="CDD" id="cd05251">
    <property type="entry name" value="NmrA_like_SDR_a"/>
    <property type="match status" value="1"/>
</dbReference>
<keyword evidence="2" id="KW-0521">NADP</keyword>
<accession>A0ABX7I3D5</accession>
<name>A0ABX7I3D5_9BACT</name>